<feature type="region of interest" description="Disordered" evidence="1">
    <location>
        <begin position="1"/>
        <end position="27"/>
    </location>
</feature>
<feature type="non-terminal residue" evidence="2">
    <location>
        <position position="63"/>
    </location>
</feature>
<accession>A0ABD1CTD1</accession>
<proteinExistence type="predicted"/>
<evidence type="ECO:0000313" key="3">
    <source>
        <dbReference type="Proteomes" id="UP001562425"/>
    </source>
</evidence>
<dbReference type="AlphaFoldDB" id="A0ABD1CTD1"/>
<dbReference type="EMBL" id="JBEHCU010009944">
    <property type="protein sequence ID" value="KAL1379014.1"/>
    <property type="molecule type" value="Genomic_DNA"/>
</dbReference>
<evidence type="ECO:0000313" key="2">
    <source>
        <dbReference type="EMBL" id="KAL1379014.1"/>
    </source>
</evidence>
<protein>
    <submittedName>
        <fullName evidence="2">Uncharacterized protein</fullName>
    </submittedName>
</protein>
<organism evidence="2 3">
    <name type="scientific">Culex pipiens pipiens</name>
    <name type="common">Northern house mosquito</name>
    <dbReference type="NCBI Taxonomy" id="38569"/>
    <lineage>
        <taxon>Eukaryota</taxon>
        <taxon>Metazoa</taxon>
        <taxon>Ecdysozoa</taxon>
        <taxon>Arthropoda</taxon>
        <taxon>Hexapoda</taxon>
        <taxon>Insecta</taxon>
        <taxon>Pterygota</taxon>
        <taxon>Neoptera</taxon>
        <taxon>Endopterygota</taxon>
        <taxon>Diptera</taxon>
        <taxon>Nematocera</taxon>
        <taxon>Culicoidea</taxon>
        <taxon>Culicidae</taxon>
        <taxon>Culicinae</taxon>
        <taxon>Culicini</taxon>
        <taxon>Culex</taxon>
        <taxon>Culex</taxon>
    </lineage>
</organism>
<name>A0ABD1CTD1_CULPP</name>
<sequence length="63" mass="6878">VNDLVEHKSRHRVASGNHAGGSGFTTVPLSAVTKLKQRKYVRKKTFNSIPLHRSSSSSSDESV</sequence>
<dbReference type="Proteomes" id="UP001562425">
    <property type="component" value="Unassembled WGS sequence"/>
</dbReference>
<gene>
    <name evidence="2" type="ORF">pipiens_000511</name>
</gene>
<reference evidence="2 3" key="1">
    <citation type="submission" date="2024-05" db="EMBL/GenBank/DDBJ databases">
        <title>Culex pipiens pipiens assembly and annotation.</title>
        <authorList>
            <person name="Alout H."/>
            <person name="Durand T."/>
        </authorList>
    </citation>
    <scope>NUCLEOTIDE SEQUENCE [LARGE SCALE GENOMIC DNA]</scope>
    <source>
        <strain evidence="2">HA-2024</strain>
        <tissue evidence="2">Whole body</tissue>
    </source>
</reference>
<evidence type="ECO:0000256" key="1">
    <source>
        <dbReference type="SAM" id="MobiDB-lite"/>
    </source>
</evidence>
<comment type="caution">
    <text evidence="2">The sequence shown here is derived from an EMBL/GenBank/DDBJ whole genome shotgun (WGS) entry which is preliminary data.</text>
</comment>
<keyword evidence="3" id="KW-1185">Reference proteome</keyword>
<feature type="non-terminal residue" evidence="2">
    <location>
        <position position="1"/>
    </location>
</feature>